<name>A0A5N5P5F6_PANHP</name>
<proteinExistence type="predicted"/>
<dbReference type="SUPFAM" id="SSF53300">
    <property type="entry name" value="vWA-like"/>
    <property type="match status" value="1"/>
</dbReference>
<dbReference type="PANTHER" id="PTHR14343">
    <property type="entry name" value="VWFA DOMAIN-CONTAINING PROTEIN"/>
    <property type="match status" value="1"/>
</dbReference>
<dbReference type="Proteomes" id="UP000327468">
    <property type="component" value="Chromosome 6"/>
</dbReference>
<evidence type="ECO:0000259" key="1">
    <source>
        <dbReference type="Pfam" id="PF15057"/>
    </source>
</evidence>
<sequence>MTTASIYQLSDSQSVIPVLLGKDRNVTYILDTSEAMAAILGTVKNLIIQSLLTKASLRNSLFNIITFSYKITSLSEHMIPCAPDTVYQALSWIHTLRTSPGNDLLTALMTAFSDPACQSVHLVMNSLPDNPEKCLNALSAFTARPVHTFHISEKQDLDRDILDFLKCLTSATKGSCYRLSLNSNAEQVNPSVALLHSSEHQIQHLSCSEDRCRVSYDKPFHAVCISPYWCSIGNPFTVTTCVLRKVARGAEFFPGCRVLARREVDGFYYLGTIVHQLQDRGGLFMVIFDKRLPKDDTMVEMVSPQLTCQPDMVNITQAHEHSIVPGDTVLAPWEPQMSKYGPGRVVSGMEVRDPLKGGVGDGLEVLFWNGIRLHVPKNLAVWIPASHHERIIRELQANVFRPGCLSHSQCSHISWSPACCINHTHHCLFNSLNVPLPNQGLSPL</sequence>
<gene>
    <name evidence="2" type="ORF">PHYPO_G00213820</name>
</gene>
<dbReference type="InterPro" id="IPR036465">
    <property type="entry name" value="vWFA_dom_sf"/>
</dbReference>
<dbReference type="Pfam" id="PF15057">
    <property type="entry name" value="DUF4537"/>
    <property type="match status" value="1"/>
</dbReference>
<dbReference type="InterPro" id="IPR032770">
    <property type="entry name" value="DUF4537"/>
</dbReference>
<dbReference type="PANTHER" id="PTHR14343:SF3">
    <property type="entry name" value="SIMILAR TO PREDICTED GENE ICRFP703B1614Q5.5"/>
    <property type="match status" value="1"/>
</dbReference>
<evidence type="ECO:0000313" key="3">
    <source>
        <dbReference type="Proteomes" id="UP000327468"/>
    </source>
</evidence>
<organism evidence="2 3">
    <name type="scientific">Pangasianodon hypophthalmus</name>
    <name type="common">Striped catfish</name>
    <name type="synonym">Helicophagus hypophthalmus</name>
    <dbReference type="NCBI Taxonomy" id="310915"/>
    <lineage>
        <taxon>Eukaryota</taxon>
        <taxon>Metazoa</taxon>
        <taxon>Chordata</taxon>
        <taxon>Craniata</taxon>
        <taxon>Vertebrata</taxon>
        <taxon>Euteleostomi</taxon>
        <taxon>Actinopterygii</taxon>
        <taxon>Neopterygii</taxon>
        <taxon>Teleostei</taxon>
        <taxon>Ostariophysi</taxon>
        <taxon>Siluriformes</taxon>
        <taxon>Pangasiidae</taxon>
        <taxon>Pangasianodon</taxon>
    </lineage>
</organism>
<feature type="domain" description="DUF4537" evidence="1">
    <location>
        <begin position="256"/>
        <end position="390"/>
    </location>
</feature>
<evidence type="ECO:0000313" key="2">
    <source>
        <dbReference type="EMBL" id="KAB5574844.1"/>
    </source>
</evidence>
<accession>A0A5N5P5F6</accession>
<dbReference type="AlphaFoldDB" id="A0A5N5P5F6"/>
<comment type="caution">
    <text evidence="2">The sequence shown here is derived from an EMBL/GenBank/DDBJ whole genome shotgun (WGS) entry which is preliminary data.</text>
</comment>
<keyword evidence="3" id="KW-1185">Reference proteome</keyword>
<protein>
    <recommendedName>
        <fullName evidence="1">DUF4537 domain-containing protein</fullName>
    </recommendedName>
</protein>
<reference evidence="2 3" key="1">
    <citation type="submission" date="2019-06" db="EMBL/GenBank/DDBJ databases">
        <title>A chromosome-scale genome assembly of the striped catfish, Pangasianodon hypophthalmus.</title>
        <authorList>
            <person name="Wen M."/>
            <person name="Zahm M."/>
            <person name="Roques C."/>
            <person name="Cabau C."/>
            <person name="Klopp C."/>
            <person name="Donnadieu C."/>
            <person name="Jouanno E."/>
            <person name="Avarre J.-C."/>
            <person name="Campet M."/>
            <person name="Ha T.T.T."/>
            <person name="Dugue R."/>
            <person name="Lampietro C."/>
            <person name="Louis A."/>
            <person name="Herpin A."/>
            <person name="Echchiki A."/>
            <person name="Berthelot C."/>
            <person name="Parey E."/>
            <person name="Roest-Crollius H."/>
            <person name="Braasch I."/>
            <person name="Postlethwait J."/>
            <person name="Bobe J."/>
            <person name="Montfort J."/>
            <person name="Bouchez O."/>
            <person name="Begum T."/>
            <person name="Schartl M."/>
            <person name="Guiguen Y."/>
        </authorList>
    </citation>
    <scope>NUCLEOTIDE SEQUENCE [LARGE SCALE GENOMIC DNA]</scope>
    <source>
        <strain evidence="2 3">Indonesia</strain>
        <tissue evidence="2">Blood</tissue>
    </source>
</reference>
<dbReference type="EMBL" id="VFJC01000007">
    <property type="protein sequence ID" value="KAB5574844.1"/>
    <property type="molecule type" value="Genomic_DNA"/>
</dbReference>